<dbReference type="Proteomes" id="UP000569018">
    <property type="component" value="Unassembled WGS sequence"/>
</dbReference>
<dbReference type="NCBIfam" id="TIGR01017">
    <property type="entry name" value="rpsD_bact"/>
    <property type="match status" value="1"/>
</dbReference>
<keyword evidence="2 7" id="KW-0699">rRNA-binding</keyword>
<evidence type="ECO:0000256" key="4">
    <source>
        <dbReference type="ARBA" id="ARBA00022980"/>
    </source>
</evidence>
<evidence type="ECO:0000256" key="5">
    <source>
        <dbReference type="ARBA" id="ARBA00023274"/>
    </source>
</evidence>
<dbReference type="InterPro" id="IPR036986">
    <property type="entry name" value="S4_RNA-bd_sf"/>
</dbReference>
<keyword evidence="3 7" id="KW-0694">RNA-binding</keyword>
<evidence type="ECO:0000256" key="1">
    <source>
        <dbReference type="ARBA" id="ARBA00007465"/>
    </source>
</evidence>
<comment type="similarity">
    <text evidence="1 7">Belongs to the universal ribosomal protein uS4 family.</text>
</comment>
<comment type="subunit">
    <text evidence="7">Part of the 30S ribosomal subunit. Contacts protein S5. The interaction surface between S4 and S5 is involved in control of translational fidelity.</text>
</comment>
<dbReference type="InterPro" id="IPR022801">
    <property type="entry name" value="Ribosomal_uS4"/>
</dbReference>
<dbReference type="InterPro" id="IPR005709">
    <property type="entry name" value="Ribosomal_uS4_bac-type"/>
</dbReference>
<comment type="caution">
    <text evidence="10">The sequence shown here is derived from an EMBL/GenBank/DDBJ whole genome shotgun (WGS) entry which is preliminary data.</text>
</comment>
<feature type="domain" description="Small ribosomal subunit protein uS4 N-terminal" evidence="9">
    <location>
        <begin position="3"/>
        <end position="97"/>
    </location>
</feature>
<dbReference type="Gene3D" id="1.10.1050.10">
    <property type="entry name" value="Ribosomal Protein S4 Delta 41, Chain A, domain 1"/>
    <property type="match status" value="1"/>
</dbReference>
<comment type="function">
    <text evidence="7">One of the primary rRNA binding proteins, it binds directly to 16S rRNA where it nucleates assembly of the body of the 30S subunit.</text>
</comment>
<dbReference type="Proteomes" id="UP000574717">
    <property type="component" value="Unassembled WGS sequence"/>
</dbReference>
<evidence type="ECO:0000259" key="9">
    <source>
        <dbReference type="SMART" id="SM01390"/>
    </source>
</evidence>
<dbReference type="SMART" id="SM00363">
    <property type="entry name" value="S4"/>
    <property type="match status" value="1"/>
</dbReference>
<dbReference type="CDD" id="cd00165">
    <property type="entry name" value="S4"/>
    <property type="match status" value="1"/>
</dbReference>
<organism evidence="10 14">
    <name type="scientific">Candidatus Hakubella thermalkaliphila</name>
    <dbReference type="NCBI Taxonomy" id="2754717"/>
    <lineage>
        <taxon>Bacteria</taxon>
        <taxon>Bacillati</taxon>
        <taxon>Actinomycetota</taxon>
        <taxon>Actinomycetota incertae sedis</taxon>
        <taxon>Candidatus Hakubellales</taxon>
        <taxon>Candidatus Hakubellaceae</taxon>
        <taxon>Candidatus Hakubella</taxon>
    </lineage>
</organism>
<dbReference type="Gene3D" id="3.10.290.10">
    <property type="entry name" value="RNA-binding S4 domain"/>
    <property type="match status" value="1"/>
</dbReference>
<dbReference type="EMBL" id="BLRZ01000005">
    <property type="protein sequence ID" value="GFP29265.1"/>
    <property type="molecule type" value="Genomic_DNA"/>
</dbReference>
<dbReference type="InterPro" id="IPR001912">
    <property type="entry name" value="Ribosomal_uS4_N"/>
</dbReference>
<dbReference type="InterPro" id="IPR002942">
    <property type="entry name" value="S4_RNA-bd"/>
</dbReference>
<evidence type="ECO:0000313" key="12">
    <source>
        <dbReference type="EMBL" id="GFP39229.1"/>
    </source>
</evidence>
<dbReference type="FunFam" id="3.10.290.10:FF:000001">
    <property type="entry name" value="30S ribosomal protein S4"/>
    <property type="match status" value="1"/>
</dbReference>
<dbReference type="PANTHER" id="PTHR11831">
    <property type="entry name" value="30S 40S RIBOSOMAL PROTEIN"/>
    <property type="match status" value="1"/>
</dbReference>
<evidence type="ECO:0000259" key="8">
    <source>
        <dbReference type="SMART" id="SM00363"/>
    </source>
</evidence>
<proteinExistence type="inferred from homology"/>
<dbReference type="GO" id="GO:0015935">
    <property type="term" value="C:small ribosomal subunit"/>
    <property type="evidence" value="ECO:0007669"/>
    <property type="project" value="InterPro"/>
</dbReference>
<dbReference type="SMART" id="SM01390">
    <property type="entry name" value="Ribosomal_S4"/>
    <property type="match status" value="1"/>
</dbReference>
<dbReference type="Pfam" id="PF01479">
    <property type="entry name" value="S4"/>
    <property type="match status" value="1"/>
</dbReference>
<evidence type="ECO:0000256" key="3">
    <source>
        <dbReference type="ARBA" id="ARBA00022884"/>
    </source>
</evidence>
<feature type="domain" description="RNA-binding S4" evidence="8">
    <location>
        <begin position="98"/>
        <end position="162"/>
    </location>
</feature>
<dbReference type="EMBL" id="BLRU01000101">
    <property type="protein sequence ID" value="GFP19574.1"/>
    <property type="molecule type" value="Genomic_DNA"/>
</dbReference>
<evidence type="ECO:0000313" key="13">
    <source>
        <dbReference type="Proteomes" id="UP000569018"/>
    </source>
</evidence>
<dbReference type="GO" id="GO:0006412">
    <property type="term" value="P:translation"/>
    <property type="evidence" value="ECO:0007669"/>
    <property type="project" value="UniProtKB-UniRule"/>
</dbReference>
<dbReference type="GO" id="GO:0003735">
    <property type="term" value="F:structural constituent of ribosome"/>
    <property type="evidence" value="ECO:0007669"/>
    <property type="project" value="InterPro"/>
</dbReference>
<dbReference type="Proteomes" id="UP000588083">
    <property type="component" value="Unassembled WGS sequence"/>
</dbReference>
<dbReference type="GO" id="GO:0042274">
    <property type="term" value="P:ribosomal small subunit biogenesis"/>
    <property type="evidence" value="ECO:0007669"/>
    <property type="project" value="TreeGrafter"/>
</dbReference>
<dbReference type="PANTHER" id="PTHR11831:SF4">
    <property type="entry name" value="SMALL RIBOSOMAL SUBUNIT PROTEIN US4M"/>
    <property type="match status" value="1"/>
</dbReference>
<dbReference type="RefSeq" id="WP_176235617.1">
    <property type="nucleotide sequence ID" value="NZ_BLRU01000101.1"/>
</dbReference>
<dbReference type="EMBL" id="BLSD01000038">
    <property type="protein sequence ID" value="GFP39229.1"/>
    <property type="molecule type" value="Genomic_DNA"/>
</dbReference>
<evidence type="ECO:0000256" key="6">
    <source>
        <dbReference type="ARBA" id="ARBA00035254"/>
    </source>
</evidence>
<sequence>MARYTESVCKLCRREREKLFLKGARCFTDKCAMERKPYVPGEKGRSGSRETEYLIQLREKQKAKRIFGLQERQFKNYYKKASAQKGITGENLLRLLETRLDSVVYLMGLAASRSEARQLISHGHVRVSDRKVDISSFQVKPGQIIEIDGRSKDMDRIKSALELSSGLEMPEWLEVDRENLKGTVLRYPLREEIKAPVREQLIVELYSK</sequence>
<gene>
    <name evidence="7" type="primary">rpsD</name>
    <name evidence="10" type="ORF">HKBW3S03_01079</name>
    <name evidence="11" type="ORF">HKBW3S34_00184</name>
    <name evidence="12" type="ORF">HKBW3S47_00929</name>
</gene>
<evidence type="ECO:0000256" key="2">
    <source>
        <dbReference type="ARBA" id="ARBA00022730"/>
    </source>
</evidence>
<dbReference type="PROSITE" id="PS50889">
    <property type="entry name" value="S4"/>
    <property type="match status" value="1"/>
</dbReference>
<evidence type="ECO:0000256" key="7">
    <source>
        <dbReference type="HAMAP-Rule" id="MF_01306"/>
    </source>
</evidence>
<accession>A0A6V8NJL3</accession>
<protein>
    <recommendedName>
        <fullName evidence="6 7">Small ribosomal subunit protein uS4</fullName>
    </recommendedName>
</protein>
<evidence type="ECO:0000313" key="14">
    <source>
        <dbReference type="Proteomes" id="UP000574717"/>
    </source>
</evidence>
<dbReference type="GO" id="GO:0019843">
    <property type="term" value="F:rRNA binding"/>
    <property type="evidence" value="ECO:0007669"/>
    <property type="project" value="UniProtKB-UniRule"/>
</dbReference>
<keyword evidence="4 7" id="KW-0689">Ribosomal protein</keyword>
<dbReference type="AlphaFoldDB" id="A0A6V8NJL3"/>
<keyword evidence="15" id="KW-1185">Reference proteome</keyword>
<dbReference type="SUPFAM" id="SSF55174">
    <property type="entry name" value="Alpha-L RNA-binding motif"/>
    <property type="match status" value="1"/>
</dbReference>
<dbReference type="Pfam" id="PF00163">
    <property type="entry name" value="Ribosomal_S4"/>
    <property type="match status" value="1"/>
</dbReference>
<dbReference type="HAMAP" id="MF_01306_B">
    <property type="entry name" value="Ribosomal_uS4_B"/>
    <property type="match status" value="1"/>
</dbReference>
<evidence type="ECO:0000313" key="11">
    <source>
        <dbReference type="EMBL" id="GFP29265.1"/>
    </source>
</evidence>
<comment type="function">
    <text evidence="7">With S5 and S12 plays an important role in translational accuracy.</text>
</comment>
<evidence type="ECO:0000313" key="15">
    <source>
        <dbReference type="Proteomes" id="UP000588083"/>
    </source>
</evidence>
<reference evidence="13 14" key="1">
    <citation type="journal article" date="2020" name="Front. Microbiol.">
        <title>Single-cell genomics of novel Actinobacteria with the Wood-Ljungdahl pathway discovered in a serpentinizing system.</title>
        <authorList>
            <person name="Merino N."/>
            <person name="Kawai M."/>
            <person name="Boyd E.S."/>
            <person name="Colman D.R."/>
            <person name="McGlynn S.E."/>
            <person name="Nealson K.H."/>
            <person name="Kurokawa K."/>
            <person name="Hongoh Y."/>
        </authorList>
    </citation>
    <scope>NUCLEOTIDE SEQUENCE [LARGE SCALE GENOMIC DNA]</scope>
    <source>
        <strain evidence="10 14">S03</strain>
        <strain evidence="11 15">S34</strain>
        <strain evidence="12 13">S47</strain>
    </source>
</reference>
<evidence type="ECO:0000313" key="10">
    <source>
        <dbReference type="EMBL" id="GFP19574.1"/>
    </source>
</evidence>
<keyword evidence="5 7" id="KW-0687">Ribonucleoprotein</keyword>
<name>A0A6V8NJL3_9ACTN</name>
<dbReference type="NCBIfam" id="NF003717">
    <property type="entry name" value="PRK05327.1"/>
    <property type="match status" value="1"/>
</dbReference>